<evidence type="ECO:0000313" key="3">
    <source>
        <dbReference type="Proteomes" id="UP000320421"/>
    </source>
</evidence>
<gene>
    <name evidence="2" type="ORF">HG66A1_47830</name>
</gene>
<dbReference type="OrthoDB" id="285368at2"/>
<accession>A0A517PUD1</accession>
<sequence>MSSLAIYYHRQHGPLCLLVYATAALLAGAAWYCRHEPPQPFLTWILSGSAMLVFLFAASFHHLTVADEIDRLRIRFGPIPLFQRAVLYEDIVGVEVGRTSFLDGWGIHMSLRGGWVMNLWGRDCIVLKLKKGTLRVGTDDAENLTAFIKSRLPEDSDLSSD</sequence>
<proteinExistence type="predicted"/>
<feature type="transmembrane region" description="Helical" evidence="1">
    <location>
        <begin position="12"/>
        <end position="32"/>
    </location>
</feature>
<feature type="transmembrane region" description="Helical" evidence="1">
    <location>
        <begin position="44"/>
        <end position="65"/>
    </location>
</feature>
<dbReference type="AlphaFoldDB" id="A0A517PUD1"/>
<reference evidence="2 3" key="1">
    <citation type="submission" date="2019-02" db="EMBL/GenBank/DDBJ databases">
        <title>Deep-cultivation of Planctomycetes and their phenomic and genomic characterization uncovers novel biology.</title>
        <authorList>
            <person name="Wiegand S."/>
            <person name="Jogler M."/>
            <person name="Boedeker C."/>
            <person name="Pinto D."/>
            <person name="Vollmers J."/>
            <person name="Rivas-Marin E."/>
            <person name="Kohn T."/>
            <person name="Peeters S.H."/>
            <person name="Heuer A."/>
            <person name="Rast P."/>
            <person name="Oberbeckmann S."/>
            <person name="Bunk B."/>
            <person name="Jeske O."/>
            <person name="Meyerdierks A."/>
            <person name="Storesund J.E."/>
            <person name="Kallscheuer N."/>
            <person name="Luecker S."/>
            <person name="Lage O.M."/>
            <person name="Pohl T."/>
            <person name="Merkel B.J."/>
            <person name="Hornburger P."/>
            <person name="Mueller R.-W."/>
            <person name="Bruemmer F."/>
            <person name="Labrenz M."/>
            <person name="Spormann A.M."/>
            <person name="Op den Camp H."/>
            <person name="Overmann J."/>
            <person name="Amann R."/>
            <person name="Jetten M.S.M."/>
            <person name="Mascher T."/>
            <person name="Medema M.H."/>
            <person name="Devos D.P."/>
            <person name="Kaster A.-K."/>
            <person name="Ovreas L."/>
            <person name="Rohde M."/>
            <person name="Galperin M.Y."/>
            <person name="Jogler C."/>
        </authorList>
    </citation>
    <scope>NUCLEOTIDE SEQUENCE [LARGE SCALE GENOMIC DNA]</scope>
    <source>
        <strain evidence="2 3">HG66A1</strain>
    </source>
</reference>
<dbReference type="RefSeq" id="WP_145189685.1">
    <property type="nucleotide sequence ID" value="NZ_CP036266.1"/>
</dbReference>
<dbReference type="EMBL" id="CP036266">
    <property type="protein sequence ID" value="QDT22972.1"/>
    <property type="molecule type" value="Genomic_DNA"/>
</dbReference>
<name>A0A517PUD1_9PLAN</name>
<evidence type="ECO:0008006" key="4">
    <source>
        <dbReference type="Google" id="ProtNLM"/>
    </source>
</evidence>
<protein>
    <recommendedName>
        <fullName evidence="4">Bacterial Pleckstrin homology domain-containing protein</fullName>
    </recommendedName>
</protein>
<keyword evidence="1" id="KW-0472">Membrane</keyword>
<keyword evidence="3" id="KW-1185">Reference proteome</keyword>
<organism evidence="2 3">
    <name type="scientific">Gimesia chilikensis</name>
    <dbReference type="NCBI Taxonomy" id="2605989"/>
    <lineage>
        <taxon>Bacteria</taxon>
        <taxon>Pseudomonadati</taxon>
        <taxon>Planctomycetota</taxon>
        <taxon>Planctomycetia</taxon>
        <taxon>Planctomycetales</taxon>
        <taxon>Planctomycetaceae</taxon>
        <taxon>Gimesia</taxon>
    </lineage>
</organism>
<keyword evidence="1" id="KW-1133">Transmembrane helix</keyword>
<dbReference type="Proteomes" id="UP000320421">
    <property type="component" value="Chromosome"/>
</dbReference>
<keyword evidence="1" id="KW-0812">Transmembrane</keyword>
<evidence type="ECO:0000256" key="1">
    <source>
        <dbReference type="SAM" id="Phobius"/>
    </source>
</evidence>
<evidence type="ECO:0000313" key="2">
    <source>
        <dbReference type="EMBL" id="QDT22972.1"/>
    </source>
</evidence>